<dbReference type="EMBL" id="CP053708">
    <property type="protein sequence ID" value="QKE92468.1"/>
    <property type="molecule type" value="Genomic_DNA"/>
</dbReference>
<proteinExistence type="predicted"/>
<dbReference type="Proteomes" id="UP000500767">
    <property type="component" value="Chromosome"/>
</dbReference>
<sequence>MAVLRAALFNLYFVLLTLAMGLAALWIRLFARRHALAYARCWARLSLAGLRHICGIRTVVSGLEHLPASGPILIASQHQSAFDALVWMNMVPRPAYVMKSELTRIPLLGPMLLLAGMIPIERKGGAPALRELMRATDQACADGRQIVIFPEGTRVLADETVPLQPGVAALASHARLQVLPVATDSGDCWSHRAFVKRPGTIHIDIAPAIPVGLRRGPLLAEIRRGWVIAKAHRTGDQPVDNLVGSFSGRGDESG</sequence>
<evidence type="ECO:0000256" key="1">
    <source>
        <dbReference type="ARBA" id="ARBA00005189"/>
    </source>
</evidence>
<evidence type="ECO:0000259" key="5">
    <source>
        <dbReference type="SMART" id="SM00563"/>
    </source>
</evidence>
<protein>
    <submittedName>
        <fullName evidence="6">1-acyl-sn-glycerol-3-phosphate acyltransferase</fullName>
    </submittedName>
</protein>
<keyword evidence="7" id="KW-1185">Reference proteome</keyword>
<evidence type="ECO:0000313" key="6">
    <source>
        <dbReference type="EMBL" id="QKE92468.1"/>
    </source>
</evidence>
<organism evidence="6 7">
    <name type="scientific">Lichenicola cladoniae</name>
    <dbReference type="NCBI Taxonomy" id="1484109"/>
    <lineage>
        <taxon>Bacteria</taxon>
        <taxon>Pseudomonadati</taxon>
        <taxon>Pseudomonadota</taxon>
        <taxon>Alphaproteobacteria</taxon>
        <taxon>Acetobacterales</taxon>
        <taxon>Acetobacteraceae</taxon>
        <taxon>Lichenicola</taxon>
    </lineage>
</organism>
<dbReference type="SMART" id="SM00563">
    <property type="entry name" value="PlsC"/>
    <property type="match status" value="1"/>
</dbReference>
<dbReference type="GO" id="GO:0003841">
    <property type="term" value="F:1-acylglycerol-3-phosphate O-acyltransferase activity"/>
    <property type="evidence" value="ECO:0007669"/>
    <property type="project" value="TreeGrafter"/>
</dbReference>
<comment type="pathway">
    <text evidence="1">Lipid metabolism.</text>
</comment>
<dbReference type="PANTHER" id="PTHR10434:SF40">
    <property type="entry name" value="1-ACYL-SN-GLYCEROL-3-PHOSPHATE ACYLTRANSFERASE"/>
    <property type="match status" value="1"/>
</dbReference>
<dbReference type="Pfam" id="PF01553">
    <property type="entry name" value="Acyltransferase"/>
    <property type="match status" value="1"/>
</dbReference>
<keyword evidence="4" id="KW-0472">Membrane</keyword>
<dbReference type="GO" id="GO:0006654">
    <property type="term" value="P:phosphatidic acid biosynthetic process"/>
    <property type="evidence" value="ECO:0007669"/>
    <property type="project" value="TreeGrafter"/>
</dbReference>
<evidence type="ECO:0000256" key="4">
    <source>
        <dbReference type="SAM" id="Phobius"/>
    </source>
</evidence>
<accession>A0A6M8HVS8</accession>
<dbReference type="AlphaFoldDB" id="A0A6M8HVS8"/>
<keyword evidence="4" id="KW-1133">Transmembrane helix</keyword>
<gene>
    <name evidence="6" type="ORF">HN018_06150</name>
</gene>
<keyword evidence="3 6" id="KW-0012">Acyltransferase</keyword>
<reference evidence="6 7" key="1">
    <citation type="journal article" date="2014" name="World J. Microbiol. Biotechnol.">
        <title>Biodiversity and physiological characteristics of Antarctic and Arctic lichens-associated bacteria.</title>
        <authorList>
            <person name="Lee Y.M."/>
            <person name="Kim E.H."/>
            <person name="Lee H.K."/>
            <person name="Hong S.G."/>
        </authorList>
    </citation>
    <scope>NUCLEOTIDE SEQUENCE [LARGE SCALE GENOMIC DNA]</scope>
    <source>
        <strain evidence="6 7">PAMC 26569</strain>
    </source>
</reference>
<dbReference type="SUPFAM" id="SSF69593">
    <property type="entry name" value="Glycerol-3-phosphate (1)-acyltransferase"/>
    <property type="match status" value="1"/>
</dbReference>
<dbReference type="RefSeq" id="WP_171834984.1">
    <property type="nucleotide sequence ID" value="NZ_CP053708.1"/>
</dbReference>
<evidence type="ECO:0000256" key="2">
    <source>
        <dbReference type="ARBA" id="ARBA00022679"/>
    </source>
</evidence>
<dbReference type="InterPro" id="IPR002123">
    <property type="entry name" value="Plipid/glycerol_acylTrfase"/>
</dbReference>
<keyword evidence="4" id="KW-0812">Transmembrane</keyword>
<feature type="domain" description="Phospholipid/glycerol acyltransferase" evidence="5">
    <location>
        <begin position="72"/>
        <end position="186"/>
    </location>
</feature>
<dbReference type="KEGG" id="lck:HN018_06150"/>
<keyword evidence="2 6" id="KW-0808">Transferase</keyword>
<evidence type="ECO:0000256" key="3">
    <source>
        <dbReference type="ARBA" id="ARBA00023315"/>
    </source>
</evidence>
<dbReference type="CDD" id="cd07989">
    <property type="entry name" value="LPLAT_AGPAT-like"/>
    <property type="match status" value="1"/>
</dbReference>
<feature type="transmembrane region" description="Helical" evidence="4">
    <location>
        <begin position="6"/>
        <end position="27"/>
    </location>
</feature>
<dbReference type="PANTHER" id="PTHR10434">
    <property type="entry name" value="1-ACYL-SN-GLYCEROL-3-PHOSPHATE ACYLTRANSFERASE"/>
    <property type="match status" value="1"/>
</dbReference>
<evidence type="ECO:0000313" key="7">
    <source>
        <dbReference type="Proteomes" id="UP000500767"/>
    </source>
</evidence>
<name>A0A6M8HVS8_9PROT</name>